<dbReference type="OrthoDB" id="5229536at2759"/>
<proteinExistence type="predicted"/>
<dbReference type="AlphaFoldDB" id="A0A2T2P157"/>
<dbReference type="EMBL" id="KZ678131">
    <property type="protein sequence ID" value="PSN71401.1"/>
    <property type="molecule type" value="Genomic_DNA"/>
</dbReference>
<protein>
    <submittedName>
        <fullName evidence="3">Uncharacterized protein</fullName>
    </submittedName>
</protein>
<keyword evidence="4" id="KW-1185">Reference proteome</keyword>
<evidence type="ECO:0000256" key="2">
    <source>
        <dbReference type="SAM" id="Phobius"/>
    </source>
</evidence>
<keyword evidence="2" id="KW-1133">Transmembrane helix</keyword>
<organism evidence="3 4">
    <name type="scientific">Corynespora cassiicola Philippines</name>
    <dbReference type="NCBI Taxonomy" id="1448308"/>
    <lineage>
        <taxon>Eukaryota</taxon>
        <taxon>Fungi</taxon>
        <taxon>Dikarya</taxon>
        <taxon>Ascomycota</taxon>
        <taxon>Pezizomycotina</taxon>
        <taxon>Dothideomycetes</taxon>
        <taxon>Pleosporomycetidae</taxon>
        <taxon>Pleosporales</taxon>
        <taxon>Corynesporascaceae</taxon>
        <taxon>Corynespora</taxon>
    </lineage>
</organism>
<evidence type="ECO:0000256" key="1">
    <source>
        <dbReference type="SAM" id="MobiDB-lite"/>
    </source>
</evidence>
<feature type="compositionally biased region" description="Low complexity" evidence="1">
    <location>
        <begin position="192"/>
        <end position="208"/>
    </location>
</feature>
<accession>A0A2T2P157</accession>
<name>A0A2T2P157_CORCC</name>
<evidence type="ECO:0000313" key="3">
    <source>
        <dbReference type="EMBL" id="PSN71401.1"/>
    </source>
</evidence>
<sequence length="234" mass="24500">MSITSYATFPVATSRPLSCISGLDPGADCGEDQWDTSPDAGFYTVCCDGDIIDITGFNSYANYTLKLENLVCCHSEWGNLRSLDFDETKGCENGTGTPLESLLSTSTEVAVSRTLDMGASSSLLNPECFWSQLAEEDMVSSATYTIITSSTTRDTESIPSSNIASTSQGLSSSNLIGSGLAEATSQTSTPESSAGSSDLGAATTTTSSTGLAPTVTLNFGLLFILFLFVLEIKV</sequence>
<gene>
    <name evidence="3" type="ORF">BS50DRAFT_570764</name>
</gene>
<keyword evidence="2" id="KW-0472">Membrane</keyword>
<reference evidence="3 4" key="1">
    <citation type="journal article" date="2018" name="Front. Microbiol.">
        <title>Genome-Wide Analysis of Corynespora cassiicola Leaf Fall Disease Putative Effectors.</title>
        <authorList>
            <person name="Lopez D."/>
            <person name="Ribeiro S."/>
            <person name="Label P."/>
            <person name="Fumanal B."/>
            <person name="Venisse J.S."/>
            <person name="Kohler A."/>
            <person name="de Oliveira R.R."/>
            <person name="Labutti K."/>
            <person name="Lipzen A."/>
            <person name="Lail K."/>
            <person name="Bauer D."/>
            <person name="Ohm R.A."/>
            <person name="Barry K.W."/>
            <person name="Spatafora J."/>
            <person name="Grigoriev I.V."/>
            <person name="Martin F.M."/>
            <person name="Pujade-Renaud V."/>
        </authorList>
    </citation>
    <scope>NUCLEOTIDE SEQUENCE [LARGE SCALE GENOMIC DNA]</scope>
    <source>
        <strain evidence="3 4">Philippines</strain>
    </source>
</reference>
<evidence type="ECO:0000313" key="4">
    <source>
        <dbReference type="Proteomes" id="UP000240883"/>
    </source>
</evidence>
<dbReference type="Proteomes" id="UP000240883">
    <property type="component" value="Unassembled WGS sequence"/>
</dbReference>
<feature type="region of interest" description="Disordered" evidence="1">
    <location>
        <begin position="182"/>
        <end position="208"/>
    </location>
</feature>
<keyword evidence="2" id="KW-0812">Transmembrane</keyword>
<feature type="transmembrane region" description="Helical" evidence="2">
    <location>
        <begin position="211"/>
        <end position="230"/>
    </location>
</feature>